<dbReference type="PANTHER" id="PTHR43032">
    <property type="entry name" value="PROTEIN-METHIONINE-SULFOXIDE REDUCTASE"/>
    <property type="match status" value="1"/>
</dbReference>
<dbReference type="SUPFAM" id="SSF56524">
    <property type="entry name" value="Oxidoreductase molybdopterin-binding domain"/>
    <property type="match status" value="1"/>
</dbReference>
<dbReference type="EMBL" id="CP159218">
    <property type="protein sequence ID" value="XCG62795.1"/>
    <property type="molecule type" value="Genomic_DNA"/>
</dbReference>
<gene>
    <name evidence="2" type="ORF">ABLG96_16445</name>
</gene>
<dbReference type="InterPro" id="IPR036374">
    <property type="entry name" value="OxRdtase_Mopterin-bd_sf"/>
</dbReference>
<dbReference type="AlphaFoldDB" id="A0AAU8DMQ4"/>
<evidence type="ECO:0000259" key="1">
    <source>
        <dbReference type="Pfam" id="PF00174"/>
    </source>
</evidence>
<evidence type="ECO:0000313" key="2">
    <source>
        <dbReference type="EMBL" id="XCG62795.1"/>
    </source>
</evidence>
<dbReference type="InterPro" id="IPR000572">
    <property type="entry name" value="OxRdtase_Mopterin-bd_dom"/>
</dbReference>
<feature type="domain" description="Oxidoreductase molybdopterin-binding" evidence="1">
    <location>
        <begin position="34"/>
        <end position="178"/>
    </location>
</feature>
<proteinExistence type="predicted"/>
<dbReference type="Gene3D" id="3.90.420.10">
    <property type="entry name" value="Oxidoreductase, molybdopterin-binding domain"/>
    <property type="match status" value="1"/>
</dbReference>
<name>A0AAU8DMQ4_9ACTN</name>
<sequence length="198" mass="22379">MSVVTRGFVGRRDHSAKLPPGQHFETGFPVLTVGPAPRISTERWELTVTTETGDRTVFDWASMQALGLEELQVDIHCVTSWSKFDTRWRGVSVERVLAGISTSATHLMAHCYGGYTTNLPLADVLDGRALIATEFDGEPLARDHGGPARLLVPHLYFWKSAKWVSELRLMTEDELGFWERNGYHAYGDPWREQRYSDV</sequence>
<dbReference type="CDD" id="cd02109">
    <property type="entry name" value="arch_bact_SO_family_Moco"/>
    <property type="match status" value="1"/>
</dbReference>
<accession>A0AAU8DMQ4</accession>
<dbReference type="RefSeq" id="WP_353648410.1">
    <property type="nucleotide sequence ID" value="NZ_CP159218.1"/>
</dbReference>
<dbReference type="PANTHER" id="PTHR43032:SF4">
    <property type="entry name" value="OXIDOREDUCTASE MOLYBDOPTERIN-BINDING DOMAIN-CONTAINING PROTEIN"/>
    <property type="match status" value="1"/>
</dbReference>
<reference evidence="2" key="1">
    <citation type="submission" date="2024-05" db="EMBL/GenBank/DDBJ databases">
        <authorList>
            <person name="Cai S.Y."/>
            <person name="Jin L.M."/>
            <person name="Li H.R."/>
        </authorList>
    </citation>
    <scope>NUCLEOTIDE SEQUENCE</scope>
    <source>
        <strain evidence="2">A5-74</strain>
    </source>
</reference>
<protein>
    <submittedName>
        <fullName evidence="2">Sulfite oxidase-like oxidoreductase</fullName>
    </submittedName>
</protein>
<organism evidence="2">
    <name type="scientific">Nakamurella sp. A5-74</name>
    <dbReference type="NCBI Taxonomy" id="3158264"/>
    <lineage>
        <taxon>Bacteria</taxon>
        <taxon>Bacillati</taxon>
        <taxon>Actinomycetota</taxon>
        <taxon>Actinomycetes</taxon>
        <taxon>Nakamurellales</taxon>
        <taxon>Nakamurellaceae</taxon>
        <taxon>Nakamurella</taxon>
    </lineage>
</organism>
<dbReference type="Pfam" id="PF00174">
    <property type="entry name" value="Oxidored_molyb"/>
    <property type="match status" value="1"/>
</dbReference>